<dbReference type="HAMAP" id="MF_00044">
    <property type="entry name" value="Asp_tRNA_synth_type1"/>
    <property type="match status" value="1"/>
</dbReference>
<comment type="function">
    <text evidence="7">Catalyzes the attachment of L-aspartate to tRNA(Asp) in a two-step reaction: L-aspartate is first activated by ATP to form Asp-AMP and then transferred to the acceptor end of tRNA(Asp).</text>
</comment>
<evidence type="ECO:0000256" key="6">
    <source>
        <dbReference type="ARBA" id="ARBA00023146"/>
    </source>
</evidence>
<feature type="binding site" evidence="7">
    <location>
        <position position="169"/>
    </location>
    <ligand>
        <name>L-aspartate</name>
        <dbReference type="ChEBI" id="CHEBI:29991"/>
    </ligand>
</feature>
<gene>
    <name evidence="7 9" type="primary">aspS</name>
    <name evidence="9" type="ORF">QUV96_01075</name>
</gene>
<dbReference type="EC" id="6.1.1.12" evidence="7"/>
<feature type="binding site" evidence="7">
    <location>
        <position position="224"/>
    </location>
    <ligand>
        <name>ATP</name>
        <dbReference type="ChEBI" id="CHEBI:30616"/>
    </ligand>
</feature>
<keyword evidence="5 7" id="KW-0648">Protein biosynthesis</keyword>
<dbReference type="SUPFAM" id="SSF55261">
    <property type="entry name" value="GAD domain-like"/>
    <property type="match status" value="1"/>
</dbReference>
<dbReference type="InterPro" id="IPR006195">
    <property type="entry name" value="aa-tRNA-synth_II"/>
</dbReference>
<dbReference type="PANTHER" id="PTHR22594">
    <property type="entry name" value="ASPARTYL/LYSYL-TRNA SYNTHETASE"/>
    <property type="match status" value="1"/>
</dbReference>
<dbReference type="SUPFAM" id="SSF55681">
    <property type="entry name" value="Class II aaRS and biotin synthetases"/>
    <property type="match status" value="1"/>
</dbReference>
<dbReference type="InterPro" id="IPR047090">
    <property type="entry name" value="AspRS_core"/>
</dbReference>
<dbReference type="RefSeq" id="WP_289606695.1">
    <property type="nucleotide sequence ID" value="NZ_JAUDCG010000003.1"/>
</dbReference>
<dbReference type="Gene3D" id="2.40.50.140">
    <property type="entry name" value="Nucleic acid-binding proteins"/>
    <property type="match status" value="1"/>
</dbReference>
<dbReference type="GO" id="GO:0004815">
    <property type="term" value="F:aspartate-tRNA ligase activity"/>
    <property type="evidence" value="ECO:0007669"/>
    <property type="project" value="UniProtKB-EC"/>
</dbReference>
<sequence>MKKTHTNGELRLQDVGKQVVLEGWVAKRRNFGALVFIDLRDREGITQLVFDETMSDQITEVRNEYVLCAHGEVVERQDKNPNLPTGDIEIKVTAVEIVNTAETTPLIIADETDALEDTRLKYRYLDLRRPCLQKNLKLRHQVTMITRNYLSDQGFLEIETPILCKSTPEGARDYLVPSRITKGGFYALPQSPQIYKQLLMIGGMEKYFQIARCFRDEDLRADRQPEFTQIDIEMSFVEEEDVFALVEGLMREIFAKTKGMELSSFERIPYVECMRRFGSDKPDLRFGMELCQLNDVFEATAFTIFQNVIEQGGEVNAIVVSDAADRFSRKQLDKLQEYVRIYGAKALAFLKVGADGISGSIAKAISETEKEALMQRLQLKENDLVLLVADQQKISQTALGALRVKLGHDLDLIRSDEYRFLWVTDFPMFEYSEEEERYVAAHHPFTSPKLEDVDKLMNDKANCYSRAYDLVLNGYELLSGSIRIHDQQLQEQVFEAIGMSKEEAKRRFGFFLEAFRYGTPPHGGVGIGLERLVMILAGTDNIRDVVAFPKTASASDLMSEAPSSVDDRQLEELHIAVVSE</sequence>
<dbReference type="InterPro" id="IPR004524">
    <property type="entry name" value="Asp-tRNA-ligase_1"/>
</dbReference>
<dbReference type="EMBL" id="JAUDCG010000003">
    <property type="protein sequence ID" value="MDM8156225.1"/>
    <property type="molecule type" value="Genomic_DNA"/>
</dbReference>
<dbReference type="NCBIfam" id="NF001750">
    <property type="entry name" value="PRK00476.1"/>
    <property type="match status" value="1"/>
</dbReference>
<evidence type="ECO:0000259" key="8">
    <source>
        <dbReference type="PROSITE" id="PS50862"/>
    </source>
</evidence>
<dbReference type="NCBIfam" id="TIGR00459">
    <property type="entry name" value="aspS_bact"/>
    <property type="match status" value="1"/>
</dbReference>
<feature type="binding site" evidence="7">
    <location>
        <begin position="215"/>
        <end position="217"/>
    </location>
    <ligand>
        <name>ATP</name>
        <dbReference type="ChEBI" id="CHEBI:30616"/>
    </ligand>
</feature>
<reference evidence="9 10" key="3">
    <citation type="submission" date="2023-06" db="EMBL/GenBank/DDBJ databases">
        <authorList>
            <person name="Zeman M."/>
            <person name="Kubasova T."/>
            <person name="Jahodarova E."/>
            <person name="Nykrynova M."/>
            <person name="Rychlik I."/>
        </authorList>
    </citation>
    <scope>NUCLEOTIDE SEQUENCE [LARGE SCALE GENOMIC DNA]</scope>
    <source>
        <strain evidence="9 10">ET39</strain>
    </source>
</reference>
<comment type="caution">
    <text evidence="9">The sequence shown here is derived from an EMBL/GenBank/DDBJ whole genome shotgun (WGS) entry which is preliminary data.</text>
</comment>
<evidence type="ECO:0000256" key="7">
    <source>
        <dbReference type="HAMAP-Rule" id="MF_00044"/>
    </source>
</evidence>
<dbReference type="Pfam" id="PF02938">
    <property type="entry name" value="GAD"/>
    <property type="match status" value="1"/>
</dbReference>
<dbReference type="InterPro" id="IPR012340">
    <property type="entry name" value="NA-bd_OB-fold"/>
</dbReference>
<feature type="binding site" evidence="7">
    <location>
        <position position="483"/>
    </location>
    <ligand>
        <name>L-aspartate</name>
        <dbReference type="ChEBI" id="CHEBI:29991"/>
    </ligand>
</feature>
<dbReference type="InterPro" id="IPR004364">
    <property type="entry name" value="Aa-tRNA-synt_II"/>
</dbReference>
<keyword evidence="2 7" id="KW-0436">Ligase</keyword>
<dbReference type="CDD" id="cd00777">
    <property type="entry name" value="AspRS_core"/>
    <property type="match status" value="1"/>
</dbReference>
<keyword evidence="7" id="KW-0963">Cytoplasm</keyword>
<comment type="subunit">
    <text evidence="7">Homodimer.</text>
</comment>
<dbReference type="PROSITE" id="PS50862">
    <property type="entry name" value="AA_TRNA_LIGASE_II"/>
    <property type="match status" value="1"/>
</dbReference>
<dbReference type="Gene3D" id="3.30.930.10">
    <property type="entry name" value="Bira Bifunctional Protein, Domain 2"/>
    <property type="match status" value="1"/>
</dbReference>
<dbReference type="InterPro" id="IPR047089">
    <property type="entry name" value="Asp-tRNA-ligase_1_N"/>
</dbReference>
<keyword evidence="3 7" id="KW-0547">Nucleotide-binding</keyword>
<reference evidence="10" key="2">
    <citation type="submission" date="2023-06" db="EMBL/GenBank/DDBJ databases">
        <title>Identification and characterization of horizontal gene transfer across gut microbiota members of farm animals based on homology search.</title>
        <authorList>
            <person name="Zeman M."/>
            <person name="Kubasova T."/>
            <person name="Jahodarova E."/>
            <person name="Nykrynova M."/>
            <person name="Rychlik I."/>
        </authorList>
    </citation>
    <scope>NUCLEOTIDE SEQUENCE [LARGE SCALE GENOMIC DNA]</scope>
    <source>
        <strain evidence="10">ET39</strain>
    </source>
</reference>
<protein>
    <recommendedName>
        <fullName evidence="7">Aspartate--tRNA ligase</fullName>
        <ecNumber evidence="7">6.1.1.12</ecNumber>
    </recommendedName>
    <alternativeName>
        <fullName evidence="7">Aspartyl-tRNA synthetase</fullName>
        <shortName evidence="7">AspRS</shortName>
    </alternativeName>
</protein>
<dbReference type="Pfam" id="PF00152">
    <property type="entry name" value="tRNA-synt_2"/>
    <property type="match status" value="1"/>
</dbReference>
<comment type="catalytic activity">
    <reaction evidence="7">
        <text>tRNA(Asp) + L-aspartate + ATP = L-aspartyl-tRNA(Asp) + AMP + diphosphate</text>
        <dbReference type="Rhea" id="RHEA:19649"/>
        <dbReference type="Rhea" id="RHEA-COMP:9660"/>
        <dbReference type="Rhea" id="RHEA-COMP:9678"/>
        <dbReference type="ChEBI" id="CHEBI:29991"/>
        <dbReference type="ChEBI" id="CHEBI:30616"/>
        <dbReference type="ChEBI" id="CHEBI:33019"/>
        <dbReference type="ChEBI" id="CHEBI:78442"/>
        <dbReference type="ChEBI" id="CHEBI:78516"/>
        <dbReference type="ChEBI" id="CHEBI:456215"/>
        <dbReference type="EC" id="6.1.1.12"/>
    </reaction>
</comment>
<feature type="binding site" evidence="7">
    <location>
        <position position="476"/>
    </location>
    <ligand>
        <name>ATP</name>
        <dbReference type="ChEBI" id="CHEBI:30616"/>
    </ligand>
</feature>
<dbReference type="InterPro" id="IPR029351">
    <property type="entry name" value="GAD_dom"/>
</dbReference>
<feature type="region of interest" description="Aspartate" evidence="7">
    <location>
        <begin position="193"/>
        <end position="196"/>
    </location>
</feature>
<comment type="caution">
    <text evidence="7">Lacks conserved residue(s) required for the propagation of feature annotation.</text>
</comment>
<keyword evidence="4 7" id="KW-0067">ATP-binding</keyword>
<dbReference type="SUPFAM" id="SSF50249">
    <property type="entry name" value="Nucleic acid-binding proteins"/>
    <property type="match status" value="1"/>
</dbReference>
<dbReference type="Proteomes" id="UP001529340">
    <property type="component" value="Unassembled WGS sequence"/>
</dbReference>
<dbReference type="CDD" id="cd04317">
    <property type="entry name" value="EcAspRS_like_N"/>
    <property type="match status" value="1"/>
</dbReference>
<dbReference type="InterPro" id="IPR002312">
    <property type="entry name" value="Asp/Asn-tRNA-synth_IIb"/>
</dbReference>
<reference evidence="9 10" key="1">
    <citation type="submission" date="2023-06" db="EMBL/GenBank/DDBJ databases">
        <title>Identification and characterization of horizontal gene transfer across gut microbiota members of farm animals based on homology search.</title>
        <authorList>
            <person name="Schwarzerova J."/>
            <person name="Nykrynova M."/>
            <person name="Jureckova K."/>
            <person name="Cejkova D."/>
            <person name="Rychlik I."/>
        </authorList>
    </citation>
    <scope>NUCLEOTIDE SEQUENCE [LARGE SCALE GENOMIC DNA]</scope>
    <source>
        <strain evidence="9 10">ET39</strain>
    </source>
</reference>
<dbReference type="Pfam" id="PF01336">
    <property type="entry name" value="tRNA_anti-codon"/>
    <property type="match status" value="1"/>
</dbReference>
<comment type="similarity">
    <text evidence="1 7">Belongs to the class-II aminoacyl-tRNA synthetase family. Type 1 subfamily.</text>
</comment>
<dbReference type="InterPro" id="IPR004115">
    <property type="entry name" value="GAD-like_sf"/>
</dbReference>
<evidence type="ECO:0000256" key="3">
    <source>
        <dbReference type="ARBA" id="ARBA00022741"/>
    </source>
</evidence>
<dbReference type="InterPro" id="IPR045864">
    <property type="entry name" value="aa-tRNA-synth_II/BPL/LPL"/>
</dbReference>
<comment type="subcellular location">
    <subcellularLocation>
        <location evidence="7">Cytoplasm</location>
    </subcellularLocation>
</comment>
<feature type="binding site" evidence="7">
    <location>
        <position position="442"/>
    </location>
    <ligand>
        <name>L-aspartate</name>
        <dbReference type="ChEBI" id="CHEBI:29991"/>
    </ligand>
</feature>
<evidence type="ECO:0000256" key="5">
    <source>
        <dbReference type="ARBA" id="ARBA00022917"/>
    </source>
</evidence>
<accession>A0ABT7UA29</accession>
<organism evidence="9 10">
    <name type="scientific">Amedibacillus dolichus</name>
    <dbReference type="NCBI Taxonomy" id="31971"/>
    <lineage>
        <taxon>Bacteria</taxon>
        <taxon>Bacillati</taxon>
        <taxon>Bacillota</taxon>
        <taxon>Erysipelotrichia</taxon>
        <taxon>Erysipelotrichales</taxon>
        <taxon>Erysipelotrichaceae</taxon>
        <taxon>Amedibacillus</taxon>
    </lineage>
</organism>
<evidence type="ECO:0000313" key="10">
    <source>
        <dbReference type="Proteomes" id="UP001529340"/>
    </source>
</evidence>
<evidence type="ECO:0000313" key="9">
    <source>
        <dbReference type="EMBL" id="MDM8156225.1"/>
    </source>
</evidence>
<feature type="domain" description="Aminoacyl-transfer RNA synthetases class-II family profile" evidence="8">
    <location>
        <begin position="136"/>
        <end position="549"/>
    </location>
</feature>
<feature type="binding site" evidence="7">
    <location>
        <begin position="528"/>
        <end position="531"/>
    </location>
    <ligand>
        <name>ATP</name>
        <dbReference type="ChEBI" id="CHEBI:30616"/>
    </ligand>
</feature>
<evidence type="ECO:0000256" key="1">
    <source>
        <dbReference type="ARBA" id="ARBA00006303"/>
    </source>
</evidence>
<evidence type="ECO:0000256" key="4">
    <source>
        <dbReference type="ARBA" id="ARBA00022840"/>
    </source>
</evidence>
<feature type="binding site" evidence="7">
    <location>
        <position position="215"/>
    </location>
    <ligand>
        <name>L-aspartate</name>
        <dbReference type="ChEBI" id="CHEBI:29991"/>
    </ligand>
</feature>
<dbReference type="Gene3D" id="3.30.1360.30">
    <property type="entry name" value="GAD-like domain"/>
    <property type="match status" value="1"/>
</dbReference>
<keyword evidence="6 7" id="KW-0030">Aminoacyl-tRNA synthetase</keyword>
<proteinExistence type="inferred from homology"/>
<keyword evidence="10" id="KW-1185">Reference proteome</keyword>
<dbReference type="PRINTS" id="PR01042">
    <property type="entry name" value="TRNASYNTHASP"/>
</dbReference>
<dbReference type="PANTHER" id="PTHR22594:SF5">
    <property type="entry name" value="ASPARTATE--TRNA LIGASE, MITOCHONDRIAL"/>
    <property type="match status" value="1"/>
</dbReference>
<name>A0ABT7UA29_9FIRM</name>
<dbReference type="InterPro" id="IPR004365">
    <property type="entry name" value="NA-bd_OB_tRNA"/>
</dbReference>
<evidence type="ECO:0000256" key="2">
    <source>
        <dbReference type="ARBA" id="ARBA00022598"/>
    </source>
</evidence>